<dbReference type="InterPro" id="IPR007219">
    <property type="entry name" value="XnlR_reg_dom"/>
</dbReference>
<evidence type="ECO:0000256" key="5">
    <source>
        <dbReference type="ARBA" id="ARBA00023242"/>
    </source>
</evidence>
<dbReference type="InterPro" id="IPR020904">
    <property type="entry name" value="Sc_DH/Rdtase_CS"/>
</dbReference>
<gene>
    <name evidence="8" type="ORF">PRZ48_009989</name>
</gene>
<dbReference type="CDD" id="cd12148">
    <property type="entry name" value="fungal_TF_MHR"/>
    <property type="match status" value="1"/>
</dbReference>
<dbReference type="PROSITE" id="PS00061">
    <property type="entry name" value="ADH_SHORT"/>
    <property type="match status" value="1"/>
</dbReference>
<dbReference type="Proteomes" id="UP001305779">
    <property type="component" value="Unassembled WGS sequence"/>
</dbReference>
<accession>A0ABR0ED97</accession>
<dbReference type="InterPro" id="IPR002347">
    <property type="entry name" value="SDR_fam"/>
</dbReference>
<evidence type="ECO:0000313" key="8">
    <source>
        <dbReference type="EMBL" id="KAK4499474.1"/>
    </source>
</evidence>
<dbReference type="SUPFAM" id="SSF51735">
    <property type="entry name" value="NAD(P)-binding Rossmann-fold domains"/>
    <property type="match status" value="1"/>
</dbReference>
<evidence type="ECO:0000256" key="1">
    <source>
        <dbReference type="ARBA" id="ARBA00022857"/>
    </source>
</evidence>
<proteinExistence type="predicted"/>
<keyword evidence="5" id="KW-0539">Nucleus</keyword>
<organism evidence="8 9">
    <name type="scientific">Zasmidium cellare</name>
    <name type="common">Wine cellar mold</name>
    <name type="synonym">Racodium cellare</name>
    <dbReference type="NCBI Taxonomy" id="395010"/>
    <lineage>
        <taxon>Eukaryota</taxon>
        <taxon>Fungi</taxon>
        <taxon>Dikarya</taxon>
        <taxon>Ascomycota</taxon>
        <taxon>Pezizomycotina</taxon>
        <taxon>Dothideomycetes</taxon>
        <taxon>Dothideomycetidae</taxon>
        <taxon>Mycosphaerellales</taxon>
        <taxon>Mycosphaerellaceae</taxon>
        <taxon>Zasmidium</taxon>
    </lineage>
</organism>
<protein>
    <recommendedName>
        <fullName evidence="7">Xylanolytic transcriptional activator regulatory domain-containing protein</fullName>
    </recommendedName>
</protein>
<dbReference type="PANTHER" id="PTHR47424:SF3">
    <property type="entry name" value="REGULATORY PROTEIN GAL4"/>
    <property type="match status" value="1"/>
</dbReference>
<dbReference type="InterPro" id="IPR051127">
    <property type="entry name" value="Fungal_SecMet_Regulators"/>
</dbReference>
<dbReference type="PRINTS" id="PR00080">
    <property type="entry name" value="SDRFAMILY"/>
</dbReference>
<dbReference type="PRINTS" id="PR00081">
    <property type="entry name" value="GDHRDH"/>
</dbReference>
<evidence type="ECO:0000256" key="4">
    <source>
        <dbReference type="ARBA" id="ARBA00023163"/>
    </source>
</evidence>
<keyword evidence="1" id="KW-0521">NADP</keyword>
<evidence type="ECO:0000313" key="9">
    <source>
        <dbReference type="Proteomes" id="UP001305779"/>
    </source>
</evidence>
<name>A0ABR0ED97_ZASCE</name>
<keyword evidence="2" id="KW-0805">Transcription regulation</keyword>
<keyword evidence="4" id="KW-0804">Transcription</keyword>
<comment type="caution">
    <text evidence="8">The sequence shown here is derived from an EMBL/GenBank/DDBJ whole genome shotgun (WGS) entry which is preliminary data.</text>
</comment>
<keyword evidence="9" id="KW-1185">Reference proteome</keyword>
<dbReference type="PANTHER" id="PTHR47424">
    <property type="entry name" value="REGULATORY PROTEIN GAL4"/>
    <property type="match status" value="1"/>
</dbReference>
<evidence type="ECO:0000256" key="3">
    <source>
        <dbReference type="ARBA" id="ARBA00023125"/>
    </source>
</evidence>
<evidence type="ECO:0000259" key="7">
    <source>
        <dbReference type="SMART" id="SM00906"/>
    </source>
</evidence>
<evidence type="ECO:0000256" key="2">
    <source>
        <dbReference type="ARBA" id="ARBA00023015"/>
    </source>
</evidence>
<dbReference type="Gene3D" id="3.40.50.720">
    <property type="entry name" value="NAD(P)-binding Rossmann-like Domain"/>
    <property type="match status" value="1"/>
</dbReference>
<feature type="region of interest" description="Disordered" evidence="6">
    <location>
        <begin position="255"/>
        <end position="274"/>
    </location>
</feature>
<dbReference type="InterPro" id="IPR036291">
    <property type="entry name" value="NAD(P)-bd_dom_sf"/>
</dbReference>
<dbReference type="SMART" id="SM00906">
    <property type="entry name" value="Fungal_trans"/>
    <property type="match status" value="1"/>
</dbReference>
<dbReference type="Pfam" id="PF13561">
    <property type="entry name" value="adh_short_C2"/>
    <property type="match status" value="1"/>
</dbReference>
<sequence>MNWPRTHLVQVVFNYTNSSSATAADELCKEVSDIGSSAVALKGDITLESTHTTLIQTALDAFKTDKLDILVNNAGLGDNRPLEQVTPEIYDHLMNVNVKALLFMTKTFVPHVRRGGRIVNLSSISARGGHATQSVYAASKAAVEGMTKVWATELGHKYGVTVNCINPGPVDTDMYRAAGEVHLARMEKENQKTPAAPRAGTPEDIADIVCVYSSPSHRVTALQQTLQNYETLLTSISKAWKTHLPNLPLEQALSNEGASTAEADSHTTPVEAPPATTTFSLLKHGSTDAASSSDLGTPEQSNAEDYEFDESQDFGNAIDGMGFLTSEASKAGYTGPQSGIAALKFLRSLPSGYQEDSGDGVLPVSSSSLADSMRPNTSVDSFINDYFTYYHPAYPLLHEGLFRARLSGAVAKPRDGSWPLLFNMVVAMGAFSGDSTDNDADLQYYQVARNSISLEITEKGSLCYVQGLTIMANYLQKRNKPNAGFALIGIAWSMALAIGLHREFGASSTTPYTMEQRRRTWWTLFIFVSGAQLTLGRPPASLVGINLRLPSNLDDASLSVDMSELPGAQEGPTISSCLIAQVKLAQIANEVQTELLINQVPTAQRVEVLRKQVKAWQADLPPCFDETLPSPAWFELPKRVLLWRYFHLRIVLDRPLLFRAVTDKVDLSICEGPVWECINAADHCILAICNFLESNESWRRGFAWYATYWLVSASFVHAVCFAYSPSSQTKEHWRMRLQQAVKALQRLSTAHRKARQAERVLGRLLGTTEHSPPAVPDLNTDWTQALTADTSLVDFSMTYFGMRDPELLEPLNMDLNAFESGGDGSMWLQTEGPNAEFSDAAGGITLSNFSHEWQHP</sequence>
<dbReference type="Pfam" id="PF04082">
    <property type="entry name" value="Fungal_trans"/>
    <property type="match status" value="1"/>
</dbReference>
<keyword evidence="3" id="KW-0238">DNA-binding</keyword>
<reference evidence="8 9" key="1">
    <citation type="journal article" date="2023" name="G3 (Bethesda)">
        <title>A chromosome-level genome assembly of Zasmidium syzygii isolated from banana leaves.</title>
        <authorList>
            <person name="van Westerhoven A.C."/>
            <person name="Mehrabi R."/>
            <person name="Talebi R."/>
            <person name="Steentjes M.B.F."/>
            <person name="Corcolon B."/>
            <person name="Chong P.A."/>
            <person name="Kema G.H.J."/>
            <person name="Seidl M.F."/>
        </authorList>
    </citation>
    <scope>NUCLEOTIDE SEQUENCE [LARGE SCALE GENOMIC DNA]</scope>
    <source>
        <strain evidence="8 9">P124</strain>
    </source>
</reference>
<feature type="region of interest" description="Disordered" evidence="6">
    <location>
        <begin position="285"/>
        <end position="304"/>
    </location>
</feature>
<feature type="compositionally biased region" description="Polar residues" evidence="6">
    <location>
        <begin position="288"/>
        <end position="301"/>
    </location>
</feature>
<feature type="domain" description="Xylanolytic transcriptional activator regulatory" evidence="7">
    <location>
        <begin position="484"/>
        <end position="556"/>
    </location>
</feature>
<evidence type="ECO:0000256" key="6">
    <source>
        <dbReference type="SAM" id="MobiDB-lite"/>
    </source>
</evidence>
<dbReference type="EMBL" id="JAXOVC010000007">
    <property type="protein sequence ID" value="KAK4499474.1"/>
    <property type="molecule type" value="Genomic_DNA"/>
</dbReference>